<comment type="caution">
    <text evidence="5">The sequence shown here is derived from an EMBL/GenBank/DDBJ whole genome shotgun (WGS) entry which is preliminary data.</text>
</comment>
<dbReference type="Gene3D" id="1.10.150.130">
    <property type="match status" value="1"/>
</dbReference>
<dbReference type="GO" id="GO:0003677">
    <property type="term" value="F:DNA binding"/>
    <property type="evidence" value="ECO:0007669"/>
    <property type="project" value="UniProtKB-KW"/>
</dbReference>
<comment type="similarity">
    <text evidence="1">Belongs to the 'phage' integrase family.</text>
</comment>
<evidence type="ECO:0000256" key="2">
    <source>
        <dbReference type="ARBA" id="ARBA00023125"/>
    </source>
</evidence>
<evidence type="ECO:0000256" key="3">
    <source>
        <dbReference type="ARBA" id="ARBA00023172"/>
    </source>
</evidence>
<evidence type="ECO:0000259" key="4">
    <source>
        <dbReference type="PROSITE" id="PS51898"/>
    </source>
</evidence>
<dbReference type="InterPro" id="IPR010998">
    <property type="entry name" value="Integrase_recombinase_N"/>
</dbReference>
<dbReference type="InterPro" id="IPR050090">
    <property type="entry name" value="Tyrosine_recombinase_XerCD"/>
</dbReference>
<feature type="domain" description="Tyr recombinase" evidence="4">
    <location>
        <begin position="109"/>
        <end position="301"/>
    </location>
</feature>
<sequence length="306" mass="34952">MYRNQLLSRFFSEWVNTYKKGAVTQVTLRKYLMTQRQLELLAPETTLADLTRLEYQRILNQYAADHERQTVMDFHHQVRAAVLDAVEDGVIRRDPTRKAVIKGKDKAERKPKFLNQHELATLLADLTVDTDHPTDSMLMLIAKTGLRFAEALGVTPADFDFHHQTLRVSKTWNYKSPDGGFAPTKNASSNRLVRLDWMLCMQMKQLCEGRDRESPLFIAEGERVFNATINDRLAVLCKKNNIPVISVHGLRHTHASLLLYAGVSVASVAKRLGHSNMTTTQTTYLHIIKELESQDNDKVMQFLSTL</sequence>
<dbReference type="InterPro" id="IPR002104">
    <property type="entry name" value="Integrase_catalytic"/>
</dbReference>
<keyword evidence="6" id="KW-1185">Reference proteome</keyword>
<dbReference type="Proteomes" id="UP000216725">
    <property type="component" value="Unassembled WGS sequence"/>
</dbReference>
<organism evidence="5 6">
    <name type="scientific">Pseudoscardovia radai</name>
    <dbReference type="NCBI Taxonomy" id="987066"/>
    <lineage>
        <taxon>Bacteria</taxon>
        <taxon>Bacillati</taxon>
        <taxon>Actinomycetota</taxon>
        <taxon>Actinomycetes</taxon>
        <taxon>Bifidobacteriales</taxon>
        <taxon>Bifidobacteriaceae</taxon>
        <taxon>Pseudoscardovia</taxon>
    </lineage>
</organism>
<keyword evidence="3" id="KW-0233">DNA recombination</keyword>
<dbReference type="Pfam" id="PF00589">
    <property type="entry name" value="Phage_integrase"/>
    <property type="match status" value="1"/>
</dbReference>
<gene>
    <name evidence="5" type="ORF">PSRA_1623</name>
</gene>
<dbReference type="PANTHER" id="PTHR30349">
    <property type="entry name" value="PHAGE INTEGRASE-RELATED"/>
    <property type="match status" value="1"/>
</dbReference>
<dbReference type="AlphaFoldDB" id="A0A261ER98"/>
<dbReference type="InterPro" id="IPR013762">
    <property type="entry name" value="Integrase-like_cat_sf"/>
</dbReference>
<dbReference type="InterPro" id="IPR011010">
    <property type="entry name" value="DNA_brk_join_enz"/>
</dbReference>
<dbReference type="PROSITE" id="PS51898">
    <property type="entry name" value="TYR_RECOMBINASE"/>
    <property type="match status" value="1"/>
</dbReference>
<protein>
    <submittedName>
        <fullName evidence="5">Integrase</fullName>
    </submittedName>
</protein>
<dbReference type="RefSeq" id="WP_094661419.1">
    <property type="nucleotide sequence ID" value="NZ_MWWR01000019.1"/>
</dbReference>
<dbReference type="PANTHER" id="PTHR30349:SF41">
    <property type="entry name" value="INTEGRASE_RECOMBINASE PROTEIN MJ0367-RELATED"/>
    <property type="match status" value="1"/>
</dbReference>
<keyword evidence="2" id="KW-0238">DNA-binding</keyword>
<evidence type="ECO:0000313" key="5">
    <source>
        <dbReference type="EMBL" id="OZG49374.1"/>
    </source>
</evidence>
<dbReference type="GO" id="GO:0015074">
    <property type="term" value="P:DNA integration"/>
    <property type="evidence" value="ECO:0007669"/>
    <property type="project" value="InterPro"/>
</dbReference>
<accession>A0A261ER98</accession>
<dbReference type="CDD" id="cd01189">
    <property type="entry name" value="INT_ICEBs1_C_like"/>
    <property type="match status" value="1"/>
</dbReference>
<reference evidence="5 6" key="1">
    <citation type="journal article" date="2017" name="BMC Genomics">
        <title>Comparative genomic and phylogenomic analyses of the Bifidobacteriaceae family.</title>
        <authorList>
            <person name="Lugli G.A."/>
            <person name="Milani C."/>
            <person name="Turroni F."/>
            <person name="Duranti S."/>
            <person name="Mancabelli L."/>
            <person name="Mangifesta M."/>
            <person name="Ferrario C."/>
            <person name="Modesto M."/>
            <person name="Mattarelli P."/>
            <person name="Jiri K."/>
            <person name="van Sinderen D."/>
            <person name="Ventura M."/>
        </authorList>
    </citation>
    <scope>NUCLEOTIDE SEQUENCE [LARGE SCALE GENOMIC DNA]</scope>
    <source>
        <strain evidence="5 6">DSM 24742</strain>
    </source>
</reference>
<dbReference type="EMBL" id="MWWR01000019">
    <property type="protein sequence ID" value="OZG49374.1"/>
    <property type="molecule type" value="Genomic_DNA"/>
</dbReference>
<dbReference type="SUPFAM" id="SSF56349">
    <property type="entry name" value="DNA breaking-rejoining enzymes"/>
    <property type="match status" value="1"/>
</dbReference>
<name>A0A261ER98_9BIFI</name>
<evidence type="ECO:0000256" key="1">
    <source>
        <dbReference type="ARBA" id="ARBA00008857"/>
    </source>
</evidence>
<dbReference type="OrthoDB" id="1822491at2"/>
<dbReference type="Gene3D" id="1.10.443.10">
    <property type="entry name" value="Intergrase catalytic core"/>
    <property type="match status" value="1"/>
</dbReference>
<proteinExistence type="inferred from homology"/>
<dbReference type="GO" id="GO:0006310">
    <property type="term" value="P:DNA recombination"/>
    <property type="evidence" value="ECO:0007669"/>
    <property type="project" value="UniProtKB-KW"/>
</dbReference>
<evidence type="ECO:0000313" key="6">
    <source>
        <dbReference type="Proteomes" id="UP000216725"/>
    </source>
</evidence>